<dbReference type="Proteomes" id="UP000225947">
    <property type="component" value="Segment"/>
</dbReference>
<keyword evidence="2" id="KW-1185">Reference proteome</keyword>
<dbReference type="EMBL" id="KU935715">
    <property type="protein sequence ID" value="AND75460.1"/>
    <property type="molecule type" value="Genomic_DNA"/>
</dbReference>
<sequence>MKSLYLRIDCSKYSKTVLENIKDFFLKFYKEVFIYNIHEQKEVLLGLVKDFPEKTFVSIDKFITLDHNIDVSRVHDIEGNYLHHVIKYDGRKYNNNNIVLYDHDIVNGIGFNLVKTLLESQGCTVETFSFLNISPDEMNENEILDFDDFLTSGLVVQIADFLPNIYYLSRFKYHQNKEILYKKASIYFDDYRRFCLEFKSLLDLNSIGVTHK</sequence>
<evidence type="ECO:0000313" key="2">
    <source>
        <dbReference type="Proteomes" id="UP000225947"/>
    </source>
</evidence>
<accession>A0A172Q0R7</accession>
<gene>
    <name evidence="1" type="ORF">ME3_299</name>
</gene>
<organism evidence="1 2">
    <name type="scientific">Acinetobacter phage vB_AbaM_ME3</name>
    <dbReference type="NCBI Taxonomy" id="1837876"/>
    <lineage>
        <taxon>Viruses</taxon>
        <taxon>Duplodnaviria</taxon>
        <taxon>Heunggongvirae</taxon>
        <taxon>Uroviricota</taxon>
        <taxon>Caudoviricetes</taxon>
        <taxon>Metrivirus</taxon>
        <taxon>Metrivirus ME3</taxon>
    </lineage>
</organism>
<evidence type="ECO:0000313" key="1">
    <source>
        <dbReference type="EMBL" id="AND75460.1"/>
    </source>
</evidence>
<protein>
    <submittedName>
        <fullName evidence="1">Uncharacterized protein</fullName>
    </submittedName>
</protein>
<reference evidence="2" key="1">
    <citation type="submission" date="2016-03" db="EMBL/GenBank/DDBJ databases">
        <title>Characterization of Acinetobacter baumannii phage vB_AbaM_ME3.</title>
        <authorList>
            <person name="Buttimer C.T.H."/>
            <person name="Elbreki M."/>
            <person name="Coffey A."/>
        </authorList>
    </citation>
    <scope>NUCLEOTIDE SEQUENCE [LARGE SCALE GENOMIC DNA]</scope>
</reference>
<name>A0A172Q0R7_9CAUD</name>
<proteinExistence type="predicted"/>